<dbReference type="PANTHER" id="PTHR39079:SF1">
    <property type="entry name" value="GH11706P-RELATED"/>
    <property type="match status" value="1"/>
</dbReference>
<evidence type="ECO:0000313" key="4">
    <source>
        <dbReference type="Proteomes" id="UP000504633"/>
    </source>
</evidence>
<dbReference type="OrthoDB" id="7883086at2759"/>
<keyword evidence="4" id="KW-1185">Reference proteome</keyword>
<evidence type="ECO:0000259" key="2">
    <source>
        <dbReference type="Pfam" id="PF16003"/>
    </source>
</evidence>
<dbReference type="OMA" id="GRDFECQ"/>
<dbReference type="Proteomes" id="UP000504633">
    <property type="component" value="Unplaced"/>
</dbReference>
<feature type="compositionally biased region" description="Basic and acidic residues" evidence="1">
    <location>
        <begin position="32"/>
        <end position="42"/>
    </location>
</feature>
<evidence type="ECO:0000313" key="5">
    <source>
        <dbReference type="RefSeq" id="XP_023163702.2"/>
    </source>
</evidence>
<organism evidence="4 5">
    <name type="scientific">Drosophila hydei</name>
    <name type="common">Fruit fly</name>
    <dbReference type="NCBI Taxonomy" id="7224"/>
    <lineage>
        <taxon>Eukaryota</taxon>
        <taxon>Metazoa</taxon>
        <taxon>Ecdysozoa</taxon>
        <taxon>Arthropoda</taxon>
        <taxon>Hexapoda</taxon>
        <taxon>Insecta</taxon>
        <taxon>Pterygota</taxon>
        <taxon>Neoptera</taxon>
        <taxon>Endopterygota</taxon>
        <taxon>Diptera</taxon>
        <taxon>Brachycera</taxon>
        <taxon>Muscomorpha</taxon>
        <taxon>Ephydroidea</taxon>
        <taxon>Drosophilidae</taxon>
        <taxon>Drosophila</taxon>
    </lineage>
</organism>
<feature type="domain" description="DUF4776" evidence="2">
    <location>
        <begin position="368"/>
        <end position="829"/>
    </location>
</feature>
<dbReference type="InterPro" id="IPR031992">
    <property type="entry name" value="DUF4788"/>
</dbReference>
<dbReference type="Pfam" id="PF16003">
    <property type="entry name" value="DUF4776"/>
    <property type="match status" value="1"/>
</dbReference>
<proteinExistence type="predicted"/>
<feature type="domain" description="DUF4788" evidence="3">
    <location>
        <begin position="96"/>
        <end position="228"/>
    </location>
</feature>
<dbReference type="GeneID" id="111594576"/>
<feature type="compositionally biased region" description="Polar residues" evidence="1">
    <location>
        <begin position="259"/>
        <end position="271"/>
    </location>
</feature>
<feature type="region of interest" description="Disordered" evidence="1">
    <location>
        <begin position="226"/>
        <end position="275"/>
    </location>
</feature>
<dbReference type="KEGG" id="dhe:111594576"/>
<feature type="region of interest" description="Disordered" evidence="1">
    <location>
        <begin position="1"/>
        <end position="42"/>
    </location>
</feature>
<feature type="compositionally biased region" description="Basic and acidic residues" evidence="1">
    <location>
        <begin position="886"/>
        <end position="900"/>
    </location>
</feature>
<protein>
    <submittedName>
        <fullName evidence="5">Uncharacterized protein LOC111594576</fullName>
    </submittedName>
</protein>
<evidence type="ECO:0000259" key="3">
    <source>
        <dbReference type="Pfam" id="PF16032"/>
    </source>
</evidence>
<dbReference type="CTD" id="43581"/>
<sequence>MSKAPCCWASNEPDRDKENYMRCSTRQLPQTSDKDKKGKPDKNMCCGPAFRLQMAKEAERDIGAEIDQMCGPKVKGKKTARPKKDKLRCFTANMICMKLDMPGRDFEDFDSLQMNVQICKGCNPVLCSNRINVNCLPSEPSARFTMLAECLDKALTEGINLSVKYKKKEIGRGCFVPPDSVILRMINSFNEVVYTTEVELTCKGCTVGICTVRLSMLMQCQIIDDDDEADDSGDDDDDDDDADGTGDGGNDDCFGDLTEGNNDSSASSSDPCQGYVSIKRSDDTNDFCETSNRNSRIIGGGLQAERLIDVAGPYNIYSVDKEDDSCLKITASPGPGGQFSFPSQSYLGNGNINRMCPQIAPPDLKQMGVKPERTCLMCQADVSWLPQLAACPQCGYKPMPTHIEKEYDEKATAEDIIVDFFQNKGSEKKSTDSNLNCYNEKLSDSKTTEEAFDAIVGEYKSLKRSIKRCKSIQPCPSALKKLPPDLVSIFTEMKKLFEVGSDSADKKLKIQQICDEACKLAKASKKHRKKNSTRKASGSCSEIKKSTKRKTALKVNVKSRVYAPMDTLTHPRQGHANCHQDGHMVPGHMGWLWTDNPLAKRPGWRPGAIKRSIRQLMGYFLKDFPVDSVPISKYMSYQKHKPQPCNEVEERPDDLVQFPTLHIEKKNDEYLITLRPLKDAETLKRAANPYANMRPVQFRIVKDPVLRQVRDMKRCLKKMGYSKCKCHRPVMRCYCRSFINKKQLVEEVQRQCAKRNLPNCEYDLVLSDTTDSEAEFDFGVTPPAGLVHPERLKTTHVVNVETQYNENDWAMPTMYPHPPNAQVQYGGCVLGERKDRFPWIYGKGYVHQEPKPPRTRSPLRKTDKKPAKPRQKGGQNSDTRPMPTPEKNRKDDELRDDRQRRLNQAAYPPTAKQFKPITSKASLSSRKIMFSTSKTERFST</sequence>
<feature type="compositionally biased region" description="Acidic residues" evidence="1">
    <location>
        <begin position="226"/>
        <end position="254"/>
    </location>
</feature>
<dbReference type="Pfam" id="PF16032">
    <property type="entry name" value="DUF4788"/>
    <property type="match status" value="1"/>
</dbReference>
<dbReference type="InterPro" id="IPR031949">
    <property type="entry name" value="DUF4776"/>
</dbReference>
<feature type="compositionally biased region" description="Polar residues" evidence="1">
    <location>
        <begin position="919"/>
        <end position="933"/>
    </location>
</feature>
<reference evidence="5" key="1">
    <citation type="submission" date="2025-08" db="UniProtKB">
        <authorList>
            <consortium name="RefSeq"/>
        </authorList>
    </citation>
    <scope>IDENTIFICATION</scope>
    <source>
        <strain evidence="5">15085-1641.00</strain>
        <tissue evidence="5">Whole body</tissue>
    </source>
</reference>
<evidence type="ECO:0000256" key="1">
    <source>
        <dbReference type="SAM" id="MobiDB-lite"/>
    </source>
</evidence>
<dbReference type="PANTHER" id="PTHR39079">
    <property type="entry name" value="FI08034P-RELATED"/>
    <property type="match status" value="1"/>
</dbReference>
<accession>A0A6J1LGP6</accession>
<dbReference type="AlphaFoldDB" id="A0A6J1LGP6"/>
<gene>
    <name evidence="5" type="primary">LOC111594576</name>
</gene>
<dbReference type="RefSeq" id="XP_023163702.2">
    <property type="nucleotide sequence ID" value="XM_023307934.2"/>
</dbReference>
<name>A0A6J1LGP6_DROHY</name>
<feature type="compositionally biased region" description="Polar residues" evidence="1">
    <location>
        <begin position="22"/>
        <end position="31"/>
    </location>
</feature>
<feature type="region of interest" description="Disordered" evidence="1">
    <location>
        <begin position="844"/>
        <end position="940"/>
    </location>
</feature>